<dbReference type="AlphaFoldDB" id="A0A9X1R9I3"/>
<dbReference type="SUPFAM" id="SSF53474">
    <property type="entry name" value="alpha/beta-Hydrolases"/>
    <property type="match status" value="1"/>
</dbReference>
<accession>A0A9X1R9I3</accession>
<keyword evidence="1" id="KW-0732">Signal</keyword>
<reference evidence="2" key="1">
    <citation type="submission" date="2022-01" db="EMBL/GenBank/DDBJ databases">
        <title>Genome sequnece data of strain Bradyrhizobium sp. nov.</title>
        <authorList>
            <person name="Zhang J."/>
        </authorList>
    </citation>
    <scope>NUCLEOTIDE SEQUENCE</scope>
    <source>
        <strain evidence="2">WYCCWR 13023</strain>
    </source>
</reference>
<name>A0A9X1R9I3_9BRAD</name>
<feature type="chain" id="PRO_5040750597" description="Xaa-Pro dipeptidyl-peptidase-like domain-containing protein" evidence="1">
    <location>
        <begin position="30"/>
        <end position="391"/>
    </location>
</feature>
<proteinExistence type="predicted"/>
<dbReference type="Proteomes" id="UP001139054">
    <property type="component" value="Unassembled WGS sequence"/>
</dbReference>
<feature type="signal peptide" evidence="1">
    <location>
        <begin position="1"/>
        <end position="29"/>
    </location>
</feature>
<evidence type="ECO:0000256" key="1">
    <source>
        <dbReference type="SAM" id="SignalP"/>
    </source>
</evidence>
<sequence>MQKDNAVMGARLAILLATFVCMAASPAWSDDLTETPVSFPVTIGANTVRLEGLVVKRSDAQGRLPIALFTNGGAATATAGATVTTATYAHNARDMARRGWLAVVLIRRGFGSSEGPRPTPVACQPASFDAWATTAADDLQSTIGDISQRPDADASRVIVIGSEIAGVAAVALSARNPRGLLGVVSISGGLQSESNCPMNDVLVDGYRKFGSTSRVPNLWIYSKSDKIFGPDLAERLHTAFLDAGGDVKFVMFFHDGDVGTPIFGQATRAWYVQMDGFLRARNLPTWGMTDVKDVIDRLKITDRIERENLLGFLVQYYSAPGEKALAFSPTLQAAWVRPQNKLGAEPRLPVTYQISSKSLDDARSGALATCQKAAQDCAIVMENFHWIGEER</sequence>
<evidence type="ECO:0008006" key="4">
    <source>
        <dbReference type="Google" id="ProtNLM"/>
    </source>
</evidence>
<organism evidence="2 3">
    <name type="scientific">Bradyrhizobium zhengyangense</name>
    <dbReference type="NCBI Taxonomy" id="2911009"/>
    <lineage>
        <taxon>Bacteria</taxon>
        <taxon>Pseudomonadati</taxon>
        <taxon>Pseudomonadota</taxon>
        <taxon>Alphaproteobacteria</taxon>
        <taxon>Hyphomicrobiales</taxon>
        <taxon>Nitrobacteraceae</taxon>
        <taxon>Bradyrhizobium</taxon>
    </lineage>
</organism>
<comment type="caution">
    <text evidence="2">The sequence shown here is derived from an EMBL/GenBank/DDBJ whole genome shotgun (WGS) entry which is preliminary data.</text>
</comment>
<evidence type="ECO:0000313" key="3">
    <source>
        <dbReference type="Proteomes" id="UP001139054"/>
    </source>
</evidence>
<evidence type="ECO:0000313" key="2">
    <source>
        <dbReference type="EMBL" id="MCG2626170.1"/>
    </source>
</evidence>
<dbReference type="EMBL" id="JAKLTY010000003">
    <property type="protein sequence ID" value="MCG2626170.1"/>
    <property type="molecule type" value="Genomic_DNA"/>
</dbReference>
<dbReference type="Gene3D" id="3.40.50.1820">
    <property type="entry name" value="alpha/beta hydrolase"/>
    <property type="match status" value="1"/>
</dbReference>
<dbReference type="RefSeq" id="WP_237889994.1">
    <property type="nucleotide sequence ID" value="NZ_JAKLTY010000003.1"/>
</dbReference>
<gene>
    <name evidence="2" type="ORF">L6654_05965</name>
</gene>
<protein>
    <recommendedName>
        <fullName evidence="4">Xaa-Pro dipeptidyl-peptidase-like domain-containing protein</fullName>
    </recommendedName>
</protein>
<dbReference type="InterPro" id="IPR029058">
    <property type="entry name" value="AB_hydrolase_fold"/>
</dbReference>